<evidence type="ECO:0000256" key="8">
    <source>
        <dbReference type="ARBA" id="ARBA00045159"/>
    </source>
</evidence>
<protein>
    <recommendedName>
        <fullName evidence="4 9">2-(3-amino-3-carboxypropyl)histidine synthase subunit 2</fullName>
    </recommendedName>
</protein>
<dbReference type="EMBL" id="GDAI01002290">
    <property type="protein sequence ID" value="JAI15313.1"/>
    <property type="molecule type" value="mRNA"/>
</dbReference>
<dbReference type="NCBIfam" id="TIGR00322">
    <property type="entry name" value="diphth2_R"/>
    <property type="match status" value="1"/>
</dbReference>
<dbReference type="FunFam" id="3.40.50.11860:FF:000001">
    <property type="entry name" value="2-(3-amino-3-carboxypropyl)histidine synthase subunit 2"/>
    <property type="match status" value="1"/>
</dbReference>
<evidence type="ECO:0000256" key="7">
    <source>
        <dbReference type="ARBA" id="ARBA00023014"/>
    </source>
</evidence>
<dbReference type="InterPro" id="IPR042263">
    <property type="entry name" value="DPH1/DPH2_1"/>
</dbReference>
<comment type="cofactor">
    <cofactor evidence="1">
        <name>[4Fe-4S] cluster</name>
        <dbReference type="ChEBI" id="CHEBI:49883"/>
    </cofactor>
</comment>
<dbReference type="GO" id="GO:0090560">
    <property type="term" value="F:2-(3-amino-3-carboxypropyl)histidine synthase activity"/>
    <property type="evidence" value="ECO:0007669"/>
    <property type="project" value="InterPro"/>
</dbReference>
<feature type="non-terminal residue" evidence="10">
    <location>
        <position position="1"/>
    </location>
</feature>
<dbReference type="GO" id="GO:0051536">
    <property type="term" value="F:iron-sulfur cluster binding"/>
    <property type="evidence" value="ECO:0007669"/>
    <property type="project" value="UniProtKB-KW"/>
</dbReference>
<dbReference type="InterPro" id="IPR016435">
    <property type="entry name" value="DPH1/DPH2"/>
</dbReference>
<dbReference type="FunFam" id="3.40.50.11840:FF:000002">
    <property type="entry name" value="2-(3-amino-3-carboxypropyl)histidine synthase subunit 2"/>
    <property type="match status" value="1"/>
</dbReference>
<dbReference type="PANTHER" id="PTHR10762">
    <property type="entry name" value="DIPHTHAMIDE BIOSYNTHESIS PROTEIN"/>
    <property type="match status" value="1"/>
</dbReference>
<evidence type="ECO:0000256" key="1">
    <source>
        <dbReference type="ARBA" id="ARBA00001966"/>
    </source>
</evidence>
<dbReference type="Gene3D" id="3.40.50.11840">
    <property type="entry name" value="Diphthamide synthesis DPH1/DPH2 domain 1"/>
    <property type="match status" value="1"/>
</dbReference>
<evidence type="ECO:0000256" key="4">
    <source>
        <dbReference type="ARBA" id="ARBA00021914"/>
    </source>
</evidence>
<name>A0A0K8TMD5_TABBR</name>
<comment type="pathway">
    <text evidence="2 9">Protein modification; peptidyl-diphthamide biosynthesis.</text>
</comment>
<dbReference type="Pfam" id="PF01866">
    <property type="entry name" value="Diphthamide_syn"/>
    <property type="match status" value="1"/>
</dbReference>
<dbReference type="Gene3D" id="3.40.50.11860">
    <property type="entry name" value="Diphthamide synthesis DPH1/DPH2 domain 3"/>
    <property type="match status" value="1"/>
</dbReference>
<evidence type="ECO:0000313" key="10">
    <source>
        <dbReference type="EMBL" id="JAI15313.1"/>
    </source>
</evidence>
<dbReference type="GO" id="GO:0046872">
    <property type="term" value="F:metal ion binding"/>
    <property type="evidence" value="ECO:0007669"/>
    <property type="project" value="UniProtKB-KW"/>
</dbReference>
<keyword evidence="7 9" id="KW-0411">Iron-sulfur</keyword>
<comment type="function">
    <text evidence="8 9">Required for the first step of diphthamide biosynthesis, a post-translational modification of histidine which occurs in elongation factor 2. DPH1 and DPH2 transfer a 3-amino-3-carboxypropyl (ACP) group from S-adenosyl-L-methionine (SAM) to a histidine residue, the reaction is assisted by a reduction system comprising DPH3 and a NADH-dependent reductase. Facilitates the reduction of the catalytic iron-sulfur cluster found in the DPH1 subunit.</text>
</comment>
<accession>A0A0K8TMD5</accession>
<organism evidence="10">
    <name type="scientific">Tabanus bromius</name>
    <name type="common">Band-eyed brown horse fly</name>
    <dbReference type="NCBI Taxonomy" id="304241"/>
    <lineage>
        <taxon>Eukaryota</taxon>
        <taxon>Metazoa</taxon>
        <taxon>Ecdysozoa</taxon>
        <taxon>Arthropoda</taxon>
        <taxon>Hexapoda</taxon>
        <taxon>Insecta</taxon>
        <taxon>Pterygota</taxon>
        <taxon>Neoptera</taxon>
        <taxon>Endopterygota</taxon>
        <taxon>Diptera</taxon>
        <taxon>Brachycera</taxon>
        <taxon>Tabanomorpha</taxon>
        <taxon>Tabanoidea</taxon>
        <taxon>Tabanidae</taxon>
        <taxon>Tabanus</taxon>
    </lineage>
</organism>
<dbReference type="AlphaFoldDB" id="A0A0K8TMD5"/>
<keyword evidence="5 9" id="KW-0479">Metal-binding</keyword>
<dbReference type="UniPathway" id="UPA00559"/>
<dbReference type="SFLD" id="SFLDS00032">
    <property type="entry name" value="Radical_SAM_3-amino-3-carboxyp"/>
    <property type="match status" value="1"/>
</dbReference>
<evidence type="ECO:0000256" key="5">
    <source>
        <dbReference type="ARBA" id="ARBA00022723"/>
    </source>
</evidence>
<dbReference type="SFLD" id="SFLDG01121">
    <property type="entry name" value="Diphthamide_biosynthesis"/>
    <property type="match status" value="1"/>
</dbReference>
<dbReference type="GO" id="GO:0017183">
    <property type="term" value="P:protein histidyl modification to diphthamide"/>
    <property type="evidence" value="ECO:0007669"/>
    <property type="project" value="UniProtKB-UniPathway"/>
</dbReference>
<dbReference type="PANTHER" id="PTHR10762:SF2">
    <property type="entry name" value="2-(3-AMINO-3-CARBOXYPROPYL)HISTIDINE SYNTHASE SUBUNIT 2"/>
    <property type="match status" value="1"/>
</dbReference>
<reference evidence="10" key="1">
    <citation type="journal article" date="2015" name="Insect Biochem. Mol. Biol.">
        <title>An insight into the sialome of the horse fly, Tabanus bromius.</title>
        <authorList>
            <person name="Ribeiro J.M."/>
            <person name="Kazimirova M."/>
            <person name="Takac P."/>
            <person name="Andersen J.F."/>
            <person name="Francischetti I.M."/>
        </authorList>
    </citation>
    <scope>NUCLEOTIDE SEQUENCE</scope>
</reference>
<proteinExistence type="evidence at transcript level"/>
<evidence type="ECO:0000256" key="6">
    <source>
        <dbReference type="ARBA" id="ARBA00023004"/>
    </source>
</evidence>
<dbReference type="NCBIfam" id="TIGR00272">
    <property type="entry name" value="DPH2"/>
    <property type="match status" value="1"/>
</dbReference>
<sequence length="426" mass="49031">FWTPENDVLQRQIEFVDDDVTFEQIWDSSQKKDCVNWILKNNFTKVCLQFPDNYLSHSTKIEGDLKEECKSSRLFILADTSYGSCCVDEIAAAHVDADALVHFGNACLSKTTRLPVFYVFPRLPFDIEKFDAKFQNLIKEKTYGALRVFFDIGYQYALGAAGEKYKNVDNILFEKYPDKNFDNKIKEDDEQNLCVFVGRGNQTFFNLSMSLKAKEWHIYDPSKDELVAKDAVAANWIRRRYYYIETVKDAQAIGLVIATLTTDGYLEIVKHLQALARTHNIRTYIISIGRINPAKLANFMEIDCYVLIGCPFNNIYTSRDFYKPIVSVFEAEIALNPAWRTKFPELYVTDFRDILPEGKMHQKIEGFAEGSADVSLITGRVRNGHQNEVENSDSNSLMERKNYQIMEQIGGGALENRSWRGLEQNL</sequence>
<keyword evidence="6 9" id="KW-0408">Iron</keyword>
<evidence type="ECO:0000256" key="2">
    <source>
        <dbReference type="ARBA" id="ARBA00005156"/>
    </source>
</evidence>
<dbReference type="InterPro" id="IPR042265">
    <property type="entry name" value="DPH1/DPH2_3"/>
</dbReference>
<comment type="similarity">
    <text evidence="3 9">Belongs to the DPH1/DPH2 family. DPH2 subfamily.</text>
</comment>
<evidence type="ECO:0000256" key="3">
    <source>
        <dbReference type="ARBA" id="ARBA00006179"/>
    </source>
</evidence>
<dbReference type="InterPro" id="IPR010014">
    <property type="entry name" value="DHP2"/>
</dbReference>
<evidence type="ECO:0000256" key="9">
    <source>
        <dbReference type="RuleBase" id="RU364133"/>
    </source>
</evidence>
<feature type="non-terminal residue" evidence="10">
    <location>
        <position position="426"/>
    </location>
</feature>